<keyword evidence="1" id="KW-1185">Reference proteome</keyword>
<organism evidence="1 2">
    <name type="scientific">Meloidogyne floridensis</name>
    <dbReference type="NCBI Taxonomy" id="298350"/>
    <lineage>
        <taxon>Eukaryota</taxon>
        <taxon>Metazoa</taxon>
        <taxon>Ecdysozoa</taxon>
        <taxon>Nematoda</taxon>
        <taxon>Chromadorea</taxon>
        <taxon>Rhabditida</taxon>
        <taxon>Tylenchina</taxon>
        <taxon>Tylenchomorpha</taxon>
        <taxon>Tylenchoidea</taxon>
        <taxon>Meloidogynidae</taxon>
        <taxon>Meloidogyninae</taxon>
        <taxon>Meloidogyne</taxon>
    </lineage>
</organism>
<evidence type="ECO:0000313" key="1">
    <source>
        <dbReference type="Proteomes" id="UP000887560"/>
    </source>
</evidence>
<accession>A0A915PI05</accession>
<dbReference type="Proteomes" id="UP000887560">
    <property type="component" value="Unplaced"/>
</dbReference>
<protein>
    <submittedName>
        <fullName evidence="2">Uncharacterized protein</fullName>
    </submittedName>
</protein>
<dbReference type="AlphaFoldDB" id="A0A915PI05"/>
<proteinExistence type="predicted"/>
<evidence type="ECO:0000313" key="2">
    <source>
        <dbReference type="WBParaSite" id="scf7180000425194.g14410"/>
    </source>
</evidence>
<dbReference type="WBParaSite" id="scf7180000425194.g14410">
    <property type="protein sequence ID" value="scf7180000425194.g14410"/>
    <property type="gene ID" value="scf7180000425194.g14410"/>
</dbReference>
<reference evidence="2" key="1">
    <citation type="submission" date="2022-11" db="UniProtKB">
        <authorList>
            <consortium name="WormBaseParasite"/>
        </authorList>
    </citation>
    <scope>IDENTIFICATION</scope>
</reference>
<sequence length="286" mass="31977">MSSNFGNLTPEDLASDTSSISTEDEFVYVKRPKMKEIGTMTSKMDIPKLKKRMDSKSNLTQTNMTRNTSLTSIESGFVSLSGPKTKESMTVEIDLICKMEEEKDAGIISKSWKDSKYGKDLVEKTNGFVKKSWRCTTNCFSSINKDNLVFLLKKIFAATLLIFVFVQDNLTQENMSNDTSLASIESGFVSLNGLETKEAKAVEIDLIPKMDKEKENMTCDTSLTSLESGFVSLNGLETNEQMAVEIDLIPNKIVEKKKDSKIFVKPGKVTNSFKELDKKTNDNVKV</sequence>
<name>A0A915PI05_9BILA</name>